<accession>A0A1M7CBD7</accession>
<dbReference type="EMBL" id="FRBH01000013">
    <property type="protein sequence ID" value="SHL64578.1"/>
    <property type="molecule type" value="Genomic_DNA"/>
</dbReference>
<dbReference type="Proteomes" id="UP000184120">
    <property type="component" value="Unassembled WGS sequence"/>
</dbReference>
<dbReference type="NCBIfam" id="TIGR04056">
    <property type="entry name" value="OMP_RagA_SusC"/>
    <property type="match status" value="1"/>
</dbReference>
<organism evidence="11 12">
    <name type="scientific">Chishuiella changwenlii</name>
    <dbReference type="NCBI Taxonomy" id="1434701"/>
    <lineage>
        <taxon>Bacteria</taxon>
        <taxon>Pseudomonadati</taxon>
        <taxon>Bacteroidota</taxon>
        <taxon>Flavobacteriia</taxon>
        <taxon>Flavobacteriales</taxon>
        <taxon>Weeksellaceae</taxon>
        <taxon>Chishuiella</taxon>
    </lineage>
</organism>
<dbReference type="InterPro" id="IPR008969">
    <property type="entry name" value="CarboxyPept-like_regulatory"/>
</dbReference>
<evidence type="ECO:0000313" key="13">
    <source>
        <dbReference type="Proteomes" id="UP000650994"/>
    </source>
</evidence>
<keyword evidence="2 7" id="KW-0813">Transport</keyword>
<evidence type="ECO:0000313" key="12">
    <source>
        <dbReference type="Proteomes" id="UP000184120"/>
    </source>
</evidence>
<evidence type="ECO:0000256" key="7">
    <source>
        <dbReference type="PROSITE-ProRule" id="PRU01360"/>
    </source>
</evidence>
<feature type="domain" description="TonB-dependent receptor plug" evidence="9">
    <location>
        <begin position="139"/>
        <end position="265"/>
    </location>
</feature>
<dbReference type="GO" id="GO:0009279">
    <property type="term" value="C:cell outer membrane"/>
    <property type="evidence" value="ECO:0007669"/>
    <property type="project" value="UniProtKB-SubCell"/>
</dbReference>
<evidence type="ECO:0000256" key="3">
    <source>
        <dbReference type="ARBA" id="ARBA00022452"/>
    </source>
</evidence>
<dbReference type="InterPro" id="IPR012910">
    <property type="entry name" value="Plug_dom"/>
</dbReference>
<gene>
    <name evidence="10" type="ORF">GCM10010984_24770</name>
    <name evidence="11" type="ORF">SAMN05443634_11319</name>
</gene>
<keyword evidence="6 7" id="KW-0998">Cell outer membrane</keyword>
<dbReference type="InterPro" id="IPR023997">
    <property type="entry name" value="TonB-dep_OMP_SusC/RagA_CS"/>
</dbReference>
<evidence type="ECO:0000256" key="1">
    <source>
        <dbReference type="ARBA" id="ARBA00004571"/>
    </source>
</evidence>
<dbReference type="InterPro" id="IPR037066">
    <property type="entry name" value="Plug_dom_sf"/>
</dbReference>
<dbReference type="EMBL" id="BMFL01000017">
    <property type="protein sequence ID" value="GGF06545.1"/>
    <property type="molecule type" value="Genomic_DNA"/>
</dbReference>
<protein>
    <submittedName>
        <fullName evidence="11">Iron complex outermembrane recepter protein</fullName>
    </submittedName>
    <submittedName>
        <fullName evidence="10">SusC/RagA family TonB-linked outer membrane protein</fullName>
    </submittedName>
</protein>
<dbReference type="Gene3D" id="2.60.40.1120">
    <property type="entry name" value="Carboxypeptidase-like, regulatory domain"/>
    <property type="match status" value="1"/>
</dbReference>
<dbReference type="Gene3D" id="2.40.170.20">
    <property type="entry name" value="TonB-dependent receptor, beta-barrel domain"/>
    <property type="match status" value="1"/>
</dbReference>
<reference evidence="11" key="3">
    <citation type="submission" date="2016-11" db="EMBL/GenBank/DDBJ databases">
        <authorList>
            <person name="Jaros S."/>
            <person name="Januszkiewicz K."/>
            <person name="Wedrychowicz H."/>
        </authorList>
    </citation>
    <scope>NUCLEOTIDE SEQUENCE [LARGE SCALE GENOMIC DNA]</scope>
    <source>
        <strain evidence="11">DSM 27989</strain>
    </source>
</reference>
<reference evidence="10" key="5">
    <citation type="submission" date="2024-05" db="EMBL/GenBank/DDBJ databases">
        <authorList>
            <person name="Sun Q."/>
            <person name="Zhou Y."/>
        </authorList>
    </citation>
    <scope>NUCLEOTIDE SEQUENCE</scope>
    <source>
        <strain evidence="10">CGMCC 1.12707</strain>
    </source>
</reference>
<dbReference type="NCBIfam" id="TIGR04057">
    <property type="entry name" value="SusC_RagA_signa"/>
    <property type="match status" value="1"/>
</dbReference>
<reference evidence="10" key="1">
    <citation type="journal article" date="2014" name="Int. J. Syst. Evol. Microbiol.">
        <title>Complete genome of a new Firmicutes species belonging to the dominant human colonic microbiota ('Ruminococcus bicirculans') reveals two chromosomes and a selective capacity to utilize plant glucans.</title>
        <authorList>
            <consortium name="NISC Comparative Sequencing Program"/>
            <person name="Wegmann U."/>
            <person name="Louis P."/>
            <person name="Goesmann A."/>
            <person name="Henrissat B."/>
            <person name="Duncan S.H."/>
            <person name="Flint H.J."/>
        </authorList>
    </citation>
    <scope>NUCLEOTIDE SEQUENCE</scope>
    <source>
        <strain evidence="10">CGMCC 1.12707</strain>
    </source>
</reference>
<dbReference type="Gene3D" id="2.170.130.10">
    <property type="entry name" value="TonB-dependent receptor, plug domain"/>
    <property type="match status" value="1"/>
</dbReference>
<dbReference type="InterPro" id="IPR023996">
    <property type="entry name" value="TonB-dep_OMP_SusC/RagA"/>
</dbReference>
<keyword evidence="4 7" id="KW-0812">Transmembrane</keyword>
<proteinExistence type="inferred from homology"/>
<dbReference type="PROSITE" id="PS52016">
    <property type="entry name" value="TONB_DEPENDENT_REC_3"/>
    <property type="match status" value="1"/>
</dbReference>
<reference evidence="13" key="4">
    <citation type="journal article" date="2019" name="Int. J. Syst. Evol. Microbiol.">
        <title>The Global Catalogue of Microorganisms (GCM) 10K type strain sequencing project: providing services to taxonomists for standard genome sequencing and annotation.</title>
        <authorList>
            <consortium name="The Broad Institute Genomics Platform"/>
            <consortium name="The Broad Institute Genome Sequencing Center for Infectious Disease"/>
            <person name="Wu L."/>
            <person name="Ma J."/>
        </authorList>
    </citation>
    <scope>NUCLEOTIDE SEQUENCE [LARGE SCALE GENOMIC DNA]</scope>
    <source>
        <strain evidence="13">CGMCC 1.12707</strain>
    </source>
</reference>
<dbReference type="OrthoDB" id="9768177at2"/>
<evidence type="ECO:0000313" key="10">
    <source>
        <dbReference type="EMBL" id="GGF06545.1"/>
    </source>
</evidence>
<keyword evidence="13" id="KW-1185">Reference proteome</keyword>
<keyword evidence="8" id="KW-0732">Signal</keyword>
<dbReference type="Pfam" id="PF07715">
    <property type="entry name" value="Plug"/>
    <property type="match status" value="1"/>
</dbReference>
<feature type="chain" id="PRO_5013269060" evidence="8">
    <location>
        <begin position="29"/>
        <end position="1018"/>
    </location>
</feature>
<dbReference type="InterPro" id="IPR036942">
    <property type="entry name" value="Beta-barrel_TonB_sf"/>
</dbReference>
<keyword evidence="3 7" id="KW-1134">Transmembrane beta strand</keyword>
<name>A0A1M7CBD7_9FLAO</name>
<evidence type="ECO:0000256" key="8">
    <source>
        <dbReference type="SAM" id="SignalP"/>
    </source>
</evidence>
<evidence type="ECO:0000259" key="9">
    <source>
        <dbReference type="Pfam" id="PF07715"/>
    </source>
</evidence>
<sequence>MYHKIKLFKLKKLIPLAFVFLYCNKAEAKVLNNNSNFGIQAEDAIVKGIVQDENGFAVSGAKVTVVETGKEVLTDENGLFSIDAEIGQTLNVELEGFNSQKVVVSSLDMTIRVVSQMDSISDELALQEVTLVGYGTQKKSDLTGSVSQLSSEQFKEGMNISVDNLIQGKVAGVRVVQTSGEPGAGMNVSIRGIGSIRSGSTPLFVVDGVPLSNENVSSGGPNVGLGSSSAKNPLNFLNTSDIESITVLKDASAAAIYGARGSNGVVLITTKQGKKGDAIFTYDTYFGVSNVIKKLDLMKADEYRSAVVPSYDHGGNTDWQDVLFRTAVSQNHAFSFSKKTNTGSYYASISHMDQDGIIETSNFRRTTARINAEESFLDDQRLKVKFNLTASDIKETGLPNGANAGSDGQLVIHALMANPTRSVFDENGEYTNFNMNAHYNPMYLLSKYKDHTNTFRVLGNVEATLRILPGLNYKLNYGVDRSTSERNTTMYPNITDRTPTGMYTQSNLESLSTLIEHYLTFDRTFNKHNINLLAGFSYQKFEFSGTYFGLNNIAAQGSSVAPEYNPGYSGTPFIPSPGYAQENELQSYFGRVNYNYDSRYLFTASLRADGSTRFGENNKYGYFPSVAAAWAISKEEFLRGSSVINELKLRASWGQTGNQEVQNKLTQASSSLSSSAGYWLYNQNDLINGVMVNRTANPNLKWEVVEQTNFGVDFSLFNSKLYGSLEYYNKTTLDPILNIPSAPLSPTTTVWRNVDGKIENKGFELTLGSQIINQPDFVWTVDVNAATLSNKVKDLPVSEIYSGEISGPGMSGVYANVYKNGYQAGSFYMLKYLGIDEQGKYIYEDTNGNGSVGTEDRQIFEGPLPKVTYGINSYMRYKKFDFAFSFIGQAGGYLVNNTNLNLNINNLASDRNLLRDYYTSGASAENLPQLSSLYLEKSDFLRLNNVRLGYNFGVEQLKWVKSLNLYVSAQNLWTITNYSGYDPLIDTSKAASGNQSLGIDYATYPSAKTFMIGATLKF</sequence>
<feature type="signal peptide" evidence="8">
    <location>
        <begin position="1"/>
        <end position="28"/>
    </location>
</feature>
<evidence type="ECO:0000256" key="4">
    <source>
        <dbReference type="ARBA" id="ARBA00022692"/>
    </source>
</evidence>
<dbReference type="Proteomes" id="UP000650994">
    <property type="component" value="Unassembled WGS sequence"/>
</dbReference>
<dbReference type="SUPFAM" id="SSF49464">
    <property type="entry name" value="Carboxypeptidase regulatory domain-like"/>
    <property type="match status" value="1"/>
</dbReference>
<dbReference type="STRING" id="1434701.SAMN05443634_11319"/>
<evidence type="ECO:0000256" key="6">
    <source>
        <dbReference type="ARBA" id="ARBA00023237"/>
    </source>
</evidence>
<evidence type="ECO:0000313" key="11">
    <source>
        <dbReference type="EMBL" id="SHL64578.1"/>
    </source>
</evidence>
<evidence type="ECO:0000256" key="5">
    <source>
        <dbReference type="ARBA" id="ARBA00023136"/>
    </source>
</evidence>
<dbReference type="RefSeq" id="WP_072933888.1">
    <property type="nucleotide sequence ID" value="NZ_BMFL01000017.1"/>
</dbReference>
<dbReference type="InterPro" id="IPR039426">
    <property type="entry name" value="TonB-dep_rcpt-like"/>
</dbReference>
<comment type="similarity">
    <text evidence="7">Belongs to the TonB-dependent receptor family.</text>
</comment>
<reference evidence="12" key="2">
    <citation type="submission" date="2016-11" db="EMBL/GenBank/DDBJ databases">
        <authorList>
            <person name="Varghese N."/>
            <person name="Submissions S."/>
        </authorList>
    </citation>
    <scope>NUCLEOTIDE SEQUENCE [LARGE SCALE GENOMIC DNA]</scope>
    <source>
        <strain evidence="12">DSM 27989</strain>
    </source>
</reference>
<keyword evidence="5 7" id="KW-0472">Membrane</keyword>
<dbReference type="SUPFAM" id="SSF56935">
    <property type="entry name" value="Porins"/>
    <property type="match status" value="1"/>
</dbReference>
<evidence type="ECO:0000256" key="2">
    <source>
        <dbReference type="ARBA" id="ARBA00022448"/>
    </source>
</evidence>
<dbReference type="AlphaFoldDB" id="A0A1M7CBD7"/>
<comment type="subcellular location">
    <subcellularLocation>
        <location evidence="1 7">Cell outer membrane</location>
        <topology evidence="1 7">Multi-pass membrane protein</topology>
    </subcellularLocation>
</comment>